<dbReference type="InterPro" id="IPR012677">
    <property type="entry name" value="Nucleotide-bd_a/b_plait_sf"/>
</dbReference>
<feature type="domain" description="RRM" evidence="2">
    <location>
        <begin position="80"/>
        <end position="153"/>
    </location>
</feature>
<dbReference type="Gene3D" id="3.30.70.330">
    <property type="match status" value="1"/>
</dbReference>
<dbReference type="AlphaFoldDB" id="A0A9N9CPI7"/>
<dbReference type="InterPro" id="IPR007201">
    <property type="entry name" value="Mei2-like_Rrm_C"/>
</dbReference>
<evidence type="ECO:0000256" key="1">
    <source>
        <dbReference type="PROSITE-ProRule" id="PRU00176"/>
    </source>
</evidence>
<organism evidence="3 4">
    <name type="scientific">Ambispora gerdemannii</name>
    <dbReference type="NCBI Taxonomy" id="144530"/>
    <lineage>
        <taxon>Eukaryota</taxon>
        <taxon>Fungi</taxon>
        <taxon>Fungi incertae sedis</taxon>
        <taxon>Mucoromycota</taxon>
        <taxon>Glomeromycotina</taxon>
        <taxon>Glomeromycetes</taxon>
        <taxon>Archaeosporales</taxon>
        <taxon>Ambisporaceae</taxon>
        <taxon>Ambispora</taxon>
    </lineage>
</organism>
<keyword evidence="1" id="KW-0694">RNA-binding</keyword>
<name>A0A9N9CPI7_9GLOM</name>
<evidence type="ECO:0000259" key="2">
    <source>
        <dbReference type="PROSITE" id="PS50102"/>
    </source>
</evidence>
<dbReference type="InterPro" id="IPR035979">
    <property type="entry name" value="RBD_domain_sf"/>
</dbReference>
<dbReference type="Proteomes" id="UP000789831">
    <property type="component" value="Unassembled WGS sequence"/>
</dbReference>
<evidence type="ECO:0000313" key="3">
    <source>
        <dbReference type="EMBL" id="CAG8611189.1"/>
    </source>
</evidence>
<keyword evidence="4" id="KW-1185">Reference proteome</keyword>
<dbReference type="GO" id="GO:0003723">
    <property type="term" value="F:RNA binding"/>
    <property type="evidence" value="ECO:0007669"/>
    <property type="project" value="UniProtKB-UniRule"/>
</dbReference>
<reference evidence="3" key="1">
    <citation type="submission" date="2021-06" db="EMBL/GenBank/DDBJ databases">
        <authorList>
            <person name="Kallberg Y."/>
            <person name="Tangrot J."/>
            <person name="Rosling A."/>
        </authorList>
    </citation>
    <scope>NUCLEOTIDE SEQUENCE</scope>
    <source>
        <strain evidence="3">MT106</strain>
    </source>
</reference>
<sequence length="169" mass="19779">MKARKVLQRYLLDVEFCSKPFYKKAVYLDYEGINMLNIFGRRIEESKIKCKSNAARQTRAHRNSIIAIDVAEIAREDERTTFMIKNISNKYTQRMLLETFDATHKGQYDYIYLKIDFNNRCNVGYAFVNFVDTNAVLSFIKSRVEKTHLDRKIPKQQGVMKEASSPTEA</sequence>
<gene>
    <name evidence="3" type="ORF">AGERDE_LOCUS9598</name>
</gene>
<protein>
    <submittedName>
        <fullName evidence="3">7148_t:CDS:1</fullName>
    </submittedName>
</protein>
<proteinExistence type="predicted"/>
<comment type="caution">
    <text evidence="3">The sequence shown here is derived from an EMBL/GenBank/DDBJ whole genome shotgun (WGS) entry which is preliminary data.</text>
</comment>
<dbReference type="Pfam" id="PF04059">
    <property type="entry name" value="RRM_2"/>
    <property type="match status" value="1"/>
</dbReference>
<accession>A0A9N9CPI7</accession>
<dbReference type="EMBL" id="CAJVPL010002470">
    <property type="protein sequence ID" value="CAG8611189.1"/>
    <property type="molecule type" value="Genomic_DNA"/>
</dbReference>
<dbReference type="InterPro" id="IPR000504">
    <property type="entry name" value="RRM_dom"/>
</dbReference>
<dbReference type="SUPFAM" id="SSF54928">
    <property type="entry name" value="RNA-binding domain, RBD"/>
    <property type="match status" value="1"/>
</dbReference>
<dbReference type="PROSITE" id="PS50102">
    <property type="entry name" value="RRM"/>
    <property type="match status" value="1"/>
</dbReference>
<evidence type="ECO:0000313" key="4">
    <source>
        <dbReference type="Proteomes" id="UP000789831"/>
    </source>
</evidence>
<dbReference type="OrthoDB" id="417481at2759"/>